<sequence>MRQQFILMTYSDIDSRKNAFIFELDNVLYPEKDYIFQVYYLFAGLLEYTLLIDAKQTTDLMVNTYNDEGECLVFERLKEKLNIEEKYRECFDDLFITAKLPLKLLLYKNILTLLQEIVINRKKIFIVTNGNPEQQLNKIKQTEWHGLEKYLTVYFAEETFPKPEPDIINELLKKHDLERREVLMIENSETDRLCAEACGIDYLNVANFL</sequence>
<accession>A0A562TU12</accession>
<comment type="similarity">
    <text evidence="3">Belongs to the HAD-like hydrolase superfamily. CbbY/CbbZ/Gph/YieH family.</text>
</comment>
<evidence type="ECO:0000256" key="2">
    <source>
        <dbReference type="ARBA" id="ARBA00004818"/>
    </source>
</evidence>
<dbReference type="EMBL" id="VLLI01000012">
    <property type="protein sequence ID" value="TWI96694.1"/>
    <property type="molecule type" value="Genomic_DNA"/>
</dbReference>
<keyword evidence="6" id="KW-1185">Reference proteome</keyword>
<evidence type="ECO:0000313" key="5">
    <source>
        <dbReference type="EMBL" id="TWI96694.1"/>
    </source>
</evidence>
<dbReference type="InterPro" id="IPR041492">
    <property type="entry name" value="HAD_2"/>
</dbReference>
<reference evidence="5 6" key="1">
    <citation type="submission" date="2019-07" db="EMBL/GenBank/DDBJ databases">
        <title>Genomic Encyclopedia of Archaeal and Bacterial Type Strains, Phase II (KMG-II): from individual species to whole genera.</title>
        <authorList>
            <person name="Goeker M."/>
        </authorList>
    </citation>
    <scope>NUCLEOTIDE SEQUENCE [LARGE SCALE GENOMIC DNA]</scope>
    <source>
        <strain evidence="5 6">ATCC BAA-1854</strain>
    </source>
</reference>
<dbReference type="Proteomes" id="UP000317010">
    <property type="component" value="Unassembled WGS sequence"/>
</dbReference>
<dbReference type="PANTHER" id="PTHR43434:SF1">
    <property type="entry name" value="PHOSPHOGLYCOLATE PHOSPHATASE"/>
    <property type="match status" value="1"/>
</dbReference>
<dbReference type="PANTHER" id="PTHR43434">
    <property type="entry name" value="PHOSPHOGLYCOLATE PHOSPHATASE"/>
    <property type="match status" value="1"/>
</dbReference>
<proteinExistence type="inferred from homology"/>
<dbReference type="InterPro" id="IPR050155">
    <property type="entry name" value="HAD-like_hydrolase_sf"/>
</dbReference>
<dbReference type="Gene3D" id="3.40.50.1000">
    <property type="entry name" value="HAD superfamily/HAD-like"/>
    <property type="match status" value="1"/>
</dbReference>
<dbReference type="GO" id="GO:0008967">
    <property type="term" value="F:phosphoglycolate phosphatase activity"/>
    <property type="evidence" value="ECO:0007669"/>
    <property type="project" value="UniProtKB-EC"/>
</dbReference>
<keyword evidence="5" id="KW-0378">Hydrolase</keyword>
<dbReference type="InterPro" id="IPR023214">
    <property type="entry name" value="HAD_sf"/>
</dbReference>
<dbReference type="AlphaFoldDB" id="A0A562TU12"/>
<evidence type="ECO:0000256" key="4">
    <source>
        <dbReference type="ARBA" id="ARBA00013078"/>
    </source>
</evidence>
<evidence type="ECO:0000256" key="3">
    <source>
        <dbReference type="ARBA" id="ARBA00006171"/>
    </source>
</evidence>
<evidence type="ECO:0000313" key="6">
    <source>
        <dbReference type="Proteomes" id="UP000317010"/>
    </source>
</evidence>
<comment type="caution">
    <text evidence="5">The sequence shown here is derived from an EMBL/GenBank/DDBJ whole genome shotgun (WGS) entry which is preliminary data.</text>
</comment>
<dbReference type="Pfam" id="PF13419">
    <property type="entry name" value="HAD_2"/>
    <property type="match status" value="1"/>
</dbReference>
<dbReference type="SUPFAM" id="SSF56784">
    <property type="entry name" value="HAD-like"/>
    <property type="match status" value="1"/>
</dbReference>
<organism evidence="5 6">
    <name type="scientific">Mucilaginibacter frigoritolerans</name>
    <dbReference type="NCBI Taxonomy" id="652788"/>
    <lineage>
        <taxon>Bacteria</taxon>
        <taxon>Pseudomonadati</taxon>
        <taxon>Bacteroidota</taxon>
        <taxon>Sphingobacteriia</taxon>
        <taxon>Sphingobacteriales</taxon>
        <taxon>Sphingobacteriaceae</taxon>
        <taxon>Mucilaginibacter</taxon>
    </lineage>
</organism>
<comment type="catalytic activity">
    <reaction evidence="1">
        <text>2-phosphoglycolate + H2O = glycolate + phosphate</text>
        <dbReference type="Rhea" id="RHEA:14369"/>
        <dbReference type="ChEBI" id="CHEBI:15377"/>
        <dbReference type="ChEBI" id="CHEBI:29805"/>
        <dbReference type="ChEBI" id="CHEBI:43474"/>
        <dbReference type="ChEBI" id="CHEBI:58033"/>
        <dbReference type="EC" id="3.1.3.18"/>
    </reaction>
</comment>
<evidence type="ECO:0000256" key="1">
    <source>
        <dbReference type="ARBA" id="ARBA00000830"/>
    </source>
</evidence>
<name>A0A562TU12_9SPHI</name>
<dbReference type="EC" id="3.1.3.18" evidence="4"/>
<dbReference type="Gene3D" id="1.10.150.520">
    <property type="match status" value="1"/>
</dbReference>
<gene>
    <name evidence="5" type="ORF">JN11_03806</name>
</gene>
<dbReference type="CDD" id="cd01427">
    <property type="entry name" value="HAD_like"/>
    <property type="match status" value="1"/>
</dbReference>
<protein>
    <recommendedName>
        <fullName evidence="4">phosphoglycolate phosphatase</fullName>
        <ecNumber evidence="4">3.1.3.18</ecNumber>
    </recommendedName>
</protein>
<dbReference type="InterPro" id="IPR036412">
    <property type="entry name" value="HAD-like_sf"/>
</dbReference>
<dbReference type="GO" id="GO:0006281">
    <property type="term" value="P:DNA repair"/>
    <property type="evidence" value="ECO:0007669"/>
    <property type="project" value="TreeGrafter"/>
</dbReference>
<comment type="pathway">
    <text evidence="2">Organic acid metabolism; glycolate biosynthesis; glycolate from 2-phosphoglycolate: step 1/1.</text>
</comment>